<dbReference type="InterPro" id="IPR009057">
    <property type="entry name" value="Homeodomain-like_sf"/>
</dbReference>
<dbReference type="InterPro" id="IPR003018">
    <property type="entry name" value="GAF"/>
</dbReference>
<dbReference type="InterPro" id="IPR027417">
    <property type="entry name" value="P-loop_NTPase"/>
</dbReference>
<dbReference type="SUPFAM" id="SSF55781">
    <property type="entry name" value="GAF domain-like"/>
    <property type="match status" value="1"/>
</dbReference>
<dbReference type="Proteomes" id="UP000198771">
    <property type="component" value="Unassembled WGS sequence"/>
</dbReference>
<dbReference type="Gene3D" id="1.10.8.60">
    <property type="match status" value="1"/>
</dbReference>
<dbReference type="Gene3D" id="1.10.10.60">
    <property type="entry name" value="Homeodomain-like"/>
    <property type="match status" value="1"/>
</dbReference>
<dbReference type="InterPro" id="IPR002078">
    <property type="entry name" value="Sigma_54_int"/>
</dbReference>
<dbReference type="Pfam" id="PF02954">
    <property type="entry name" value="HTH_8"/>
    <property type="match status" value="1"/>
</dbReference>
<dbReference type="InterPro" id="IPR029016">
    <property type="entry name" value="GAF-like_dom_sf"/>
</dbReference>
<keyword evidence="4" id="KW-0238">DNA-binding</keyword>
<dbReference type="AlphaFoldDB" id="A0A1G6DD90"/>
<dbReference type="SMART" id="SM00065">
    <property type="entry name" value="GAF"/>
    <property type="match status" value="1"/>
</dbReference>
<keyword evidence="5" id="KW-0804">Transcription</keyword>
<keyword evidence="9" id="KW-1185">Reference proteome</keyword>
<evidence type="ECO:0000256" key="3">
    <source>
        <dbReference type="ARBA" id="ARBA00023015"/>
    </source>
</evidence>
<name>A0A1G6DD90_9BACT</name>
<evidence type="ECO:0000313" key="8">
    <source>
        <dbReference type="EMBL" id="SDB43137.1"/>
    </source>
</evidence>
<keyword evidence="1" id="KW-0547">Nucleotide-binding</keyword>
<dbReference type="PROSITE" id="PS50045">
    <property type="entry name" value="SIGMA54_INTERACT_4"/>
    <property type="match status" value="1"/>
</dbReference>
<dbReference type="PROSITE" id="PS00675">
    <property type="entry name" value="SIGMA54_INTERACT_1"/>
    <property type="match status" value="1"/>
</dbReference>
<dbReference type="Pfam" id="PF00158">
    <property type="entry name" value="Sigma54_activat"/>
    <property type="match status" value="1"/>
</dbReference>
<keyword evidence="3" id="KW-0805">Transcription regulation</keyword>
<dbReference type="Pfam" id="PF25601">
    <property type="entry name" value="AAA_lid_14"/>
    <property type="match status" value="1"/>
</dbReference>
<dbReference type="PANTHER" id="PTHR32071">
    <property type="entry name" value="TRANSCRIPTIONAL REGULATORY PROTEIN"/>
    <property type="match status" value="1"/>
</dbReference>
<evidence type="ECO:0000256" key="2">
    <source>
        <dbReference type="ARBA" id="ARBA00022840"/>
    </source>
</evidence>
<dbReference type="InterPro" id="IPR002197">
    <property type="entry name" value="HTH_Fis"/>
</dbReference>
<feature type="compositionally biased region" description="Polar residues" evidence="6">
    <location>
        <begin position="458"/>
        <end position="472"/>
    </location>
</feature>
<feature type="region of interest" description="Disordered" evidence="6">
    <location>
        <begin position="455"/>
        <end position="477"/>
    </location>
</feature>
<dbReference type="FunFam" id="3.40.50.300:FF:000006">
    <property type="entry name" value="DNA-binding transcriptional regulator NtrC"/>
    <property type="match status" value="1"/>
</dbReference>
<dbReference type="InterPro" id="IPR025662">
    <property type="entry name" value="Sigma_54_int_dom_ATP-bd_1"/>
</dbReference>
<dbReference type="PRINTS" id="PR01590">
    <property type="entry name" value="HTHFIS"/>
</dbReference>
<proteinExistence type="predicted"/>
<dbReference type="GO" id="GO:0006355">
    <property type="term" value="P:regulation of DNA-templated transcription"/>
    <property type="evidence" value="ECO:0007669"/>
    <property type="project" value="InterPro"/>
</dbReference>
<evidence type="ECO:0000256" key="5">
    <source>
        <dbReference type="ARBA" id="ARBA00023163"/>
    </source>
</evidence>
<feature type="domain" description="Sigma-54 factor interaction" evidence="7">
    <location>
        <begin position="211"/>
        <end position="439"/>
    </location>
</feature>
<dbReference type="STRING" id="617002.SAMN05660653_02075"/>
<dbReference type="CDD" id="cd00009">
    <property type="entry name" value="AAA"/>
    <property type="match status" value="1"/>
</dbReference>
<evidence type="ECO:0000259" key="7">
    <source>
        <dbReference type="PROSITE" id="PS50045"/>
    </source>
</evidence>
<reference evidence="8 9" key="1">
    <citation type="submission" date="2016-10" db="EMBL/GenBank/DDBJ databases">
        <authorList>
            <person name="de Groot N.N."/>
        </authorList>
    </citation>
    <scope>NUCLEOTIDE SEQUENCE [LARGE SCALE GENOMIC DNA]</scope>
    <source>
        <strain evidence="8 9">ASO4-2</strain>
    </source>
</reference>
<dbReference type="SUPFAM" id="SSF46689">
    <property type="entry name" value="Homeodomain-like"/>
    <property type="match status" value="1"/>
</dbReference>
<evidence type="ECO:0000313" key="9">
    <source>
        <dbReference type="Proteomes" id="UP000198771"/>
    </source>
</evidence>
<dbReference type="PANTHER" id="PTHR32071:SF57">
    <property type="entry name" value="C4-DICARBOXYLATE TRANSPORT TRANSCRIPTIONAL REGULATORY PROTEIN DCTD"/>
    <property type="match status" value="1"/>
</dbReference>
<gene>
    <name evidence="8" type="ORF">SAMN05660653_02075</name>
</gene>
<dbReference type="SUPFAM" id="SSF52540">
    <property type="entry name" value="P-loop containing nucleoside triphosphate hydrolases"/>
    <property type="match status" value="1"/>
</dbReference>
<accession>A0A1G6DD90</accession>
<dbReference type="GO" id="GO:0005524">
    <property type="term" value="F:ATP binding"/>
    <property type="evidence" value="ECO:0007669"/>
    <property type="project" value="UniProtKB-KW"/>
</dbReference>
<dbReference type="Gene3D" id="3.40.50.300">
    <property type="entry name" value="P-loop containing nucleotide triphosphate hydrolases"/>
    <property type="match status" value="1"/>
</dbReference>
<organism evidence="8 9">
    <name type="scientific">Desulfonatronum thiosulfatophilum</name>
    <dbReference type="NCBI Taxonomy" id="617002"/>
    <lineage>
        <taxon>Bacteria</taxon>
        <taxon>Pseudomonadati</taxon>
        <taxon>Thermodesulfobacteriota</taxon>
        <taxon>Desulfovibrionia</taxon>
        <taxon>Desulfovibrionales</taxon>
        <taxon>Desulfonatronaceae</taxon>
        <taxon>Desulfonatronum</taxon>
    </lineage>
</organism>
<dbReference type="PROSITE" id="PS00676">
    <property type="entry name" value="SIGMA54_INTERACT_2"/>
    <property type="match status" value="1"/>
</dbReference>
<keyword evidence="2" id="KW-0067">ATP-binding</keyword>
<evidence type="ECO:0000256" key="4">
    <source>
        <dbReference type="ARBA" id="ARBA00023125"/>
    </source>
</evidence>
<dbReference type="EMBL" id="FMXO01000011">
    <property type="protein sequence ID" value="SDB43137.1"/>
    <property type="molecule type" value="Genomic_DNA"/>
</dbReference>
<evidence type="ECO:0000256" key="1">
    <source>
        <dbReference type="ARBA" id="ARBA00022741"/>
    </source>
</evidence>
<dbReference type="Pfam" id="PF01590">
    <property type="entry name" value="GAF"/>
    <property type="match status" value="1"/>
</dbReference>
<dbReference type="InterPro" id="IPR003593">
    <property type="entry name" value="AAA+_ATPase"/>
</dbReference>
<dbReference type="GO" id="GO:0043565">
    <property type="term" value="F:sequence-specific DNA binding"/>
    <property type="evidence" value="ECO:0007669"/>
    <property type="project" value="InterPro"/>
</dbReference>
<evidence type="ECO:0000256" key="6">
    <source>
        <dbReference type="SAM" id="MobiDB-lite"/>
    </source>
</evidence>
<protein>
    <submittedName>
        <fullName evidence="8">Nif-specific regulatory protein</fullName>
    </submittedName>
</protein>
<dbReference type="SMART" id="SM00382">
    <property type="entry name" value="AAA"/>
    <property type="match status" value="1"/>
</dbReference>
<dbReference type="InterPro" id="IPR058031">
    <property type="entry name" value="AAA_lid_NorR"/>
</dbReference>
<sequence>MYLIDIHKWNSSCVKQDMNPDTRDLKLHVLSSICEIIAHLPDLENILLEVLRIMSDNLSMKRATVTLLDRKTGMLFITASHGLTPEEMRRGVYRLDEGVTGRIFQTGKPYAVPDIRKEPLFLNKTQSRTLEKQHLTFIGVPITLQGIPIGVLNVDRLFGDHVSTQEDIEFLQVVAVLIAQFVSLNEQFQNLRAENASLRYKVSKGTDGPYIVGRSSAMQEVQRQIQRVAPTKATVLLQGESGTGKTLIGRIIHDLSERKKFPFIKVNCASIPENLLESELFGFEKGAFTGAMAAKPGKFEEADNGSIFLDEIGELPLGLQAKLLRFIQEKEFERLGSNKTRRVDVRILAATNKDLEALSNQGAFRPDLFYRLNVFPIHTPALRERKEDIEGLLIHFLRKVSREYNREIHFSIDALELLKAHDWPGNVREMENLIERLVILSEQDRIQPELIEPFLGSRPSTRTDSPSASGTAQAVDKPALLREMEKREIIAALGRNGWVQARAAKELGLSQRQMGYKISKFDLDAMVSVQRVRSRKNKS</sequence>
<dbReference type="InterPro" id="IPR025943">
    <property type="entry name" value="Sigma_54_int_dom_ATP-bd_2"/>
</dbReference>
<dbReference type="Gene3D" id="3.30.450.40">
    <property type="match status" value="1"/>
</dbReference>